<gene>
    <name evidence="2" type="ORF">EKG83_29935</name>
</gene>
<dbReference type="Proteomes" id="UP000325787">
    <property type="component" value="Chromosome"/>
</dbReference>
<dbReference type="RefSeq" id="WP_033430229.1">
    <property type="nucleotide sequence ID" value="NZ_CP034550.1"/>
</dbReference>
<sequence>MTENATTLGLAVQGYLTRPLLTSDPAVAMPLETRLGALRAEVEHLRGKGLVSDDQHRALLAAVPVGAVPEAVGDPRGAHPVGTVLITTARRYQPHVSAAHDVVAALGAVTSAAIAGFAHSGPLAALACASVASVRAIADGHKQDGHKQSGHKQSAGHKR</sequence>
<dbReference type="AlphaFoldDB" id="A0A5Q0H492"/>
<protein>
    <submittedName>
        <fullName evidence="2">Uncharacterized protein</fullName>
    </submittedName>
</protein>
<dbReference type="KEGG" id="ssyi:EKG83_29935"/>
<feature type="compositionally biased region" description="Basic residues" evidence="1">
    <location>
        <begin position="148"/>
        <end position="159"/>
    </location>
</feature>
<proteinExistence type="predicted"/>
<evidence type="ECO:0000313" key="2">
    <source>
        <dbReference type="EMBL" id="QFZ21041.1"/>
    </source>
</evidence>
<name>A0A5Q0H492_SACSY</name>
<dbReference type="EMBL" id="CP034550">
    <property type="protein sequence ID" value="QFZ21041.1"/>
    <property type="molecule type" value="Genomic_DNA"/>
</dbReference>
<reference evidence="3" key="1">
    <citation type="journal article" date="2021" name="Curr. Microbiol.">
        <title>Complete genome of nocamycin-producing strain Saccharothrix syringae NRRL B-16468 reveals the biosynthetic potential for secondary metabolites.</title>
        <authorList>
            <person name="Mo X."/>
            <person name="Yang S."/>
        </authorList>
    </citation>
    <scope>NUCLEOTIDE SEQUENCE [LARGE SCALE GENOMIC DNA]</scope>
    <source>
        <strain evidence="3">ATCC 51364 / DSM 43886 / JCM 6844 / KCTC 9398 / NBRC 14523 / NRRL B-16468 / INA 2240</strain>
    </source>
</reference>
<evidence type="ECO:0000256" key="1">
    <source>
        <dbReference type="SAM" id="MobiDB-lite"/>
    </source>
</evidence>
<organism evidence="2 3">
    <name type="scientific">Saccharothrix syringae</name>
    <name type="common">Nocardiopsis syringae</name>
    <dbReference type="NCBI Taxonomy" id="103733"/>
    <lineage>
        <taxon>Bacteria</taxon>
        <taxon>Bacillati</taxon>
        <taxon>Actinomycetota</taxon>
        <taxon>Actinomycetes</taxon>
        <taxon>Pseudonocardiales</taxon>
        <taxon>Pseudonocardiaceae</taxon>
        <taxon>Saccharothrix</taxon>
    </lineage>
</organism>
<keyword evidence="3" id="KW-1185">Reference proteome</keyword>
<accession>A0A5Q0H492</accession>
<feature type="region of interest" description="Disordered" evidence="1">
    <location>
        <begin position="139"/>
        <end position="159"/>
    </location>
</feature>
<evidence type="ECO:0000313" key="3">
    <source>
        <dbReference type="Proteomes" id="UP000325787"/>
    </source>
</evidence>